<evidence type="ECO:0000256" key="4">
    <source>
        <dbReference type="ARBA" id="ARBA00005420"/>
    </source>
</evidence>
<dbReference type="GO" id="GO:0006071">
    <property type="term" value="P:glycerol metabolic process"/>
    <property type="evidence" value="ECO:0007669"/>
    <property type="project" value="UniProtKB-KW"/>
</dbReference>
<dbReference type="GO" id="GO:0019432">
    <property type="term" value="P:triglyceride biosynthetic process"/>
    <property type="evidence" value="ECO:0007669"/>
    <property type="project" value="TreeGrafter"/>
</dbReference>
<evidence type="ECO:0000256" key="2">
    <source>
        <dbReference type="ARBA" id="ARBA00004771"/>
    </source>
</evidence>
<comment type="caution">
    <text evidence="14">Lacks conserved residue(s) required for the propagation of feature annotation.</text>
</comment>
<comment type="caution">
    <text evidence="15">The sequence shown here is derived from an EMBL/GenBank/DDBJ whole genome shotgun (WGS) entry which is preliminary data.</text>
</comment>
<accession>A0A1W0WGA3</accession>
<dbReference type="Pfam" id="PF03982">
    <property type="entry name" value="DAGAT"/>
    <property type="match status" value="1"/>
</dbReference>
<evidence type="ECO:0000256" key="14">
    <source>
        <dbReference type="RuleBase" id="RU367023"/>
    </source>
</evidence>
<evidence type="ECO:0000256" key="7">
    <source>
        <dbReference type="ARBA" id="ARBA00022692"/>
    </source>
</evidence>
<evidence type="ECO:0000313" key="15">
    <source>
        <dbReference type="EMBL" id="OQV14230.1"/>
    </source>
</evidence>
<gene>
    <name evidence="15" type="ORF">BV898_11584</name>
</gene>
<feature type="transmembrane region" description="Helical" evidence="14">
    <location>
        <begin position="31"/>
        <end position="60"/>
    </location>
</feature>
<dbReference type="PANTHER" id="PTHR12317">
    <property type="entry name" value="DIACYLGLYCEROL O-ACYLTRANSFERASE"/>
    <property type="match status" value="1"/>
</dbReference>
<dbReference type="OrthoDB" id="264532at2759"/>
<evidence type="ECO:0000256" key="11">
    <source>
        <dbReference type="ARBA" id="ARBA00023098"/>
    </source>
</evidence>
<dbReference type="InterPro" id="IPR007130">
    <property type="entry name" value="DAGAT"/>
</dbReference>
<reference evidence="16" key="1">
    <citation type="submission" date="2017-01" db="EMBL/GenBank/DDBJ databases">
        <title>Comparative genomics of anhydrobiosis in the tardigrade Hypsibius dujardini.</title>
        <authorList>
            <person name="Yoshida Y."/>
            <person name="Koutsovoulos G."/>
            <person name="Laetsch D."/>
            <person name="Stevens L."/>
            <person name="Kumar S."/>
            <person name="Horikawa D."/>
            <person name="Ishino K."/>
            <person name="Komine S."/>
            <person name="Tomita M."/>
            <person name="Blaxter M."/>
            <person name="Arakawa K."/>
        </authorList>
    </citation>
    <scope>NUCLEOTIDE SEQUENCE [LARGE SCALE GENOMIC DNA]</scope>
    <source>
        <strain evidence="16">Z151</strain>
    </source>
</reference>
<name>A0A1W0WGA3_HYPEX</name>
<evidence type="ECO:0000256" key="3">
    <source>
        <dbReference type="ARBA" id="ARBA00005189"/>
    </source>
</evidence>
<evidence type="ECO:0000256" key="5">
    <source>
        <dbReference type="ARBA" id="ARBA00022516"/>
    </source>
</evidence>
<keyword evidence="6 14" id="KW-0808">Transferase</keyword>
<evidence type="ECO:0000313" key="16">
    <source>
        <dbReference type="Proteomes" id="UP000192578"/>
    </source>
</evidence>
<evidence type="ECO:0000256" key="9">
    <source>
        <dbReference type="ARBA" id="ARBA00022824"/>
    </source>
</evidence>
<comment type="pathway">
    <text evidence="3">Lipid metabolism.</text>
</comment>
<keyword evidence="11" id="KW-0443">Lipid metabolism</keyword>
<evidence type="ECO:0000256" key="12">
    <source>
        <dbReference type="ARBA" id="ARBA00023136"/>
    </source>
</evidence>
<dbReference type="EC" id="2.3.1.-" evidence="14"/>
<protein>
    <recommendedName>
        <fullName evidence="14">Acyltransferase</fullName>
        <ecNumber evidence="14">2.3.1.-</ecNumber>
    </recommendedName>
</protein>
<keyword evidence="16" id="KW-1185">Reference proteome</keyword>
<evidence type="ECO:0000256" key="8">
    <source>
        <dbReference type="ARBA" id="ARBA00022798"/>
    </source>
</evidence>
<keyword evidence="12 14" id="KW-0472">Membrane</keyword>
<evidence type="ECO:0000256" key="13">
    <source>
        <dbReference type="ARBA" id="ARBA00023315"/>
    </source>
</evidence>
<comment type="subcellular location">
    <subcellularLocation>
        <location evidence="1 14">Endoplasmic reticulum membrane</location>
        <topology evidence="1 14">Multi-pass membrane protein</topology>
    </subcellularLocation>
</comment>
<dbReference type="PANTHER" id="PTHR12317:SF0">
    <property type="entry name" value="ACYLTRANSFERASE"/>
    <property type="match status" value="1"/>
</dbReference>
<keyword evidence="10 14" id="KW-1133">Transmembrane helix</keyword>
<keyword evidence="5" id="KW-0444">Lipid biosynthesis</keyword>
<keyword evidence="13" id="KW-0012">Acyltransferase</keyword>
<keyword evidence="7 14" id="KW-0812">Transmembrane</keyword>
<dbReference type="AlphaFoldDB" id="A0A1W0WGA3"/>
<comment type="similarity">
    <text evidence="4 14">Belongs to the diacylglycerol acyltransferase family.</text>
</comment>
<evidence type="ECO:0000256" key="6">
    <source>
        <dbReference type="ARBA" id="ARBA00022679"/>
    </source>
</evidence>
<dbReference type="CDD" id="cd07987">
    <property type="entry name" value="LPLAT_MGAT-like"/>
    <property type="match status" value="1"/>
</dbReference>
<comment type="pathway">
    <text evidence="2">Glycerolipid metabolism; triacylglycerol biosynthesis.</text>
</comment>
<dbReference type="Proteomes" id="UP000192578">
    <property type="component" value="Unassembled WGS sequence"/>
</dbReference>
<dbReference type="GO" id="GO:0005789">
    <property type="term" value="C:endoplasmic reticulum membrane"/>
    <property type="evidence" value="ECO:0007669"/>
    <property type="project" value="UniProtKB-SubCell"/>
</dbReference>
<dbReference type="GO" id="GO:0004144">
    <property type="term" value="F:diacylglycerol O-acyltransferase activity"/>
    <property type="evidence" value="ECO:0007669"/>
    <property type="project" value="TreeGrafter"/>
</dbReference>
<keyword evidence="9 14" id="KW-0256">Endoplasmic reticulum</keyword>
<evidence type="ECO:0000256" key="1">
    <source>
        <dbReference type="ARBA" id="ARBA00004477"/>
    </source>
</evidence>
<proteinExistence type="inferred from homology"/>
<sequence length="337" mass="38717">MRVLGIHLAPLVIPLERRLQTYAVFHHVSTFFFLGISSTIFMVFLLFTPLCWLVLPYWAWYIYDFNQSSRGGRRFEWARRNIIWTWLRDYFPVRLIKTADLDPAHNYIFGSHPHGIMGMGAFSNFLTEANGFSELYPGITMTLLSLKLMHYFPIYREYIMALGVCDVSKESIQCLMKRKGQAITIVIGGAKEALDASSGCTRLVLKNRKGFVKLAIQTGAYLVPTFSFGENEIYTLVNYSPPGSRLRELQRKIQQKVGVAPIVINGRGVFNYTLGFLPYRKPITTVVGHPIPVVQNPFPSQEEVDEVHDRYLSELKSLFDEYKERCGFPDEKLEFVD</sequence>
<organism evidence="15 16">
    <name type="scientific">Hypsibius exemplaris</name>
    <name type="common">Freshwater tardigrade</name>
    <dbReference type="NCBI Taxonomy" id="2072580"/>
    <lineage>
        <taxon>Eukaryota</taxon>
        <taxon>Metazoa</taxon>
        <taxon>Ecdysozoa</taxon>
        <taxon>Tardigrada</taxon>
        <taxon>Eutardigrada</taxon>
        <taxon>Parachela</taxon>
        <taxon>Hypsibioidea</taxon>
        <taxon>Hypsibiidae</taxon>
        <taxon>Hypsibius</taxon>
    </lineage>
</organism>
<evidence type="ECO:0000256" key="10">
    <source>
        <dbReference type="ARBA" id="ARBA00022989"/>
    </source>
</evidence>
<dbReference type="EMBL" id="MTYJ01000108">
    <property type="protein sequence ID" value="OQV14230.1"/>
    <property type="molecule type" value="Genomic_DNA"/>
</dbReference>
<keyword evidence="8" id="KW-0319">Glycerol metabolism</keyword>